<evidence type="ECO:0000313" key="1">
    <source>
        <dbReference type="EMBL" id="QCL95484.1"/>
    </source>
</evidence>
<proteinExistence type="predicted"/>
<organism evidence="2 3">
    <name type="scientific">Agrobacterium tumefaciens</name>
    <dbReference type="NCBI Taxonomy" id="358"/>
    <lineage>
        <taxon>Bacteria</taxon>
        <taxon>Pseudomonadati</taxon>
        <taxon>Pseudomonadota</taxon>
        <taxon>Alphaproteobacteria</taxon>
        <taxon>Hyphomicrobiales</taxon>
        <taxon>Rhizobiaceae</taxon>
        <taxon>Rhizobium/Agrobacterium group</taxon>
        <taxon>Agrobacterium</taxon>
        <taxon>Agrobacterium tumefaciens complex</taxon>
    </lineage>
</organism>
<dbReference type="Proteomes" id="UP000298649">
    <property type="component" value="Chromosome linear"/>
</dbReference>
<evidence type="ECO:0000313" key="2">
    <source>
        <dbReference type="EMBL" id="QCL97446.1"/>
    </source>
</evidence>
<protein>
    <submittedName>
        <fullName evidence="2">Uncharacterized protein</fullName>
    </submittedName>
</protein>
<accession>A0A4D7YUJ9</accession>
<dbReference type="RefSeq" id="WP_137004429.1">
    <property type="nucleotide sequence ID" value="NZ_CP039923.1"/>
</dbReference>
<dbReference type="AlphaFoldDB" id="A0A4D7YUJ9"/>
<name>A0A4D7YUJ9_AGRTU</name>
<gene>
    <name evidence="1" type="ORF">CFBP7129_14335</name>
    <name evidence="2" type="ORF">CFBP7129_25465</name>
</gene>
<reference evidence="2 3" key="1">
    <citation type="submission" date="2019-04" db="EMBL/GenBank/DDBJ databases">
        <title>Complete genome sequence of Agrobacterium tumefaciens CFBP7129.</title>
        <authorList>
            <person name="Haryono M."/>
            <person name="Lin Y.-C."/>
            <person name="Lai E.-M."/>
            <person name="Kuo C.-H."/>
        </authorList>
    </citation>
    <scope>NUCLEOTIDE SEQUENCE [LARGE SCALE GENOMIC DNA]</scope>
    <source>
        <strain evidence="2 3">CFBP7129</strain>
    </source>
</reference>
<sequence length="255" mass="29158">MADSENSRTLPKISYANAFPNETFVDNLPSVINRRNLLPLAARILPMLLNDLPSRTIAGPVHAKELWPDWYDMYQQRLAAERECRELEARLLEETGGRPAVVISVDDGGPSAGTVSSFGEIRELAPRIGADAAESARLELLRLRRAWNAADRRIGYSASLAKAQDLARFEGIAGRVLISLQPYYIHDIAAKLHCMLVMYDPELRNEETPWPELRKMLRELIQPHWSVIEPQSRIRLLRPKTRERRFQEERDRIAV</sequence>
<evidence type="ECO:0000313" key="3">
    <source>
        <dbReference type="Proteomes" id="UP000298649"/>
    </source>
</evidence>
<dbReference type="EMBL" id="CP039923">
    <property type="protein sequence ID" value="QCL95484.1"/>
    <property type="molecule type" value="Genomic_DNA"/>
</dbReference>
<dbReference type="EMBL" id="CP039923">
    <property type="protein sequence ID" value="QCL97446.1"/>
    <property type="molecule type" value="Genomic_DNA"/>
</dbReference>